<feature type="signal peptide" evidence="5">
    <location>
        <begin position="1"/>
        <end position="31"/>
    </location>
</feature>
<dbReference type="PATRIC" id="fig|316.77.peg.1876"/>
<dbReference type="GO" id="GO:0016614">
    <property type="term" value="F:oxidoreductase activity, acting on CH-OH group of donors"/>
    <property type="evidence" value="ECO:0007669"/>
    <property type="project" value="UniProtKB-ARBA"/>
</dbReference>
<keyword evidence="5" id="KW-0732">Signal</keyword>
<reference evidence="7" key="1">
    <citation type="journal article" date="2014" name="Genome Announc.">
        <title>Complete Genome Sequence of the Highly Transformable Pseudomonas stutzeri Strain 28a24.</title>
        <authorList>
            <person name="Smith B.A."/>
            <person name="Dougherty K.M."/>
            <person name="Baltrus D.A."/>
        </authorList>
    </citation>
    <scope>NUCLEOTIDE SEQUENCE [LARGE SCALE GENOMIC DNA]</scope>
    <source>
        <strain evidence="7">28a24</strain>
    </source>
</reference>
<keyword evidence="2" id="KW-0560">Oxidoreductase</keyword>
<dbReference type="InterPro" id="IPR002347">
    <property type="entry name" value="SDR_fam"/>
</dbReference>
<dbReference type="InterPro" id="IPR006311">
    <property type="entry name" value="TAT_signal"/>
</dbReference>
<dbReference type="InterPro" id="IPR036291">
    <property type="entry name" value="NAD(P)-bd_dom_sf"/>
</dbReference>
<dbReference type="NCBIfam" id="NF004782">
    <property type="entry name" value="PRK06128.1"/>
    <property type="match status" value="1"/>
</dbReference>
<dbReference type="FunFam" id="3.40.50.720:FF:000097">
    <property type="entry name" value="SDR family oxidoreductase"/>
    <property type="match status" value="1"/>
</dbReference>
<dbReference type="Gene3D" id="3.40.50.720">
    <property type="entry name" value="NAD(P)-binding Rossmann-like Domain"/>
    <property type="match status" value="1"/>
</dbReference>
<gene>
    <name evidence="6" type="ORF">CH92_09380</name>
</gene>
<dbReference type="PANTHER" id="PTHR48107">
    <property type="entry name" value="NADPH-DEPENDENT ALDEHYDE REDUCTASE-LIKE PROTEIN, CHLOROPLASTIC-RELATED"/>
    <property type="match status" value="1"/>
</dbReference>
<accession>W8RTB6</accession>
<feature type="chain" id="PRO_5004912719" description="Uncharacterized oxidoreductase YghA" evidence="5">
    <location>
        <begin position="32"/>
        <end position="337"/>
    </location>
</feature>
<dbReference type="Proteomes" id="UP000019522">
    <property type="component" value="Chromosome"/>
</dbReference>
<feature type="compositionally biased region" description="Polar residues" evidence="4">
    <location>
        <begin position="31"/>
        <end position="44"/>
    </location>
</feature>
<evidence type="ECO:0000256" key="1">
    <source>
        <dbReference type="ARBA" id="ARBA00006484"/>
    </source>
</evidence>
<protein>
    <recommendedName>
        <fullName evidence="3">Uncharacterized oxidoreductase YghA</fullName>
    </recommendedName>
</protein>
<proteinExistence type="inferred from homology"/>
<comment type="similarity">
    <text evidence="1">Belongs to the short-chain dehydrogenases/reductases (SDR) family.</text>
</comment>
<reference evidence="6 7" key="2">
    <citation type="submission" date="2014-03" db="EMBL/GenBank/DDBJ databases">
        <authorList>
            <person name="Baltrus D."/>
            <person name="Dougherty K."/>
        </authorList>
    </citation>
    <scope>NUCLEOTIDE SEQUENCE</scope>
    <source>
        <strain evidence="6 7">28a24</strain>
    </source>
</reference>
<feature type="region of interest" description="Disordered" evidence="4">
    <location>
        <begin position="31"/>
        <end position="88"/>
    </location>
</feature>
<dbReference type="PROSITE" id="PS00061">
    <property type="entry name" value="ADH_SHORT"/>
    <property type="match status" value="1"/>
</dbReference>
<evidence type="ECO:0000256" key="5">
    <source>
        <dbReference type="SAM" id="SignalP"/>
    </source>
</evidence>
<dbReference type="Pfam" id="PF13561">
    <property type="entry name" value="adh_short_C2"/>
    <property type="match status" value="1"/>
</dbReference>
<dbReference type="AlphaFoldDB" id="W8RTB6"/>
<dbReference type="CDD" id="cd05355">
    <property type="entry name" value="SDR_c1"/>
    <property type="match status" value="1"/>
</dbReference>
<evidence type="ECO:0000256" key="2">
    <source>
        <dbReference type="ARBA" id="ARBA00023002"/>
    </source>
</evidence>
<evidence type="ECO:0000313" key="6">
    <source>
        <dbReference type="EMBL" id="AHL75316.1"/>
    </source>
</evidence>
<dbReference type="SUPFAM" id="SSF51735">
    <property type="entry name" value="NAD(P)-binding Rossmann-fold domains"/>
    <property type="match status" value="1"/>
</dbReference>
<organism evidence="6 7">
    <name type="scientific">Stutzerimonas stutzeri</name>
    <name type="common">Pseudomonas stutzeri</name>
    <dbReference type="NCBI Taxonomy" id="316"/>
    <lineage>
        <taxon>Bacteria</taxon>
        <taxon>Pseudomonadati</taxon>
        <taxon>Pseudomonadota</taxon>
        <taxon>Gammaproteobacteria</taxon>
        <taxon>Pseudomonadales</taxon>
        <taxon>Pseudomonadaceae</taxon>
        <taxon>Stutzerimonas</taxon>
    </lineage>
</organism>
<dbReference type="EMBL" id="CP007441">
    <property type="protein sequence ID" value="AHL75316.1"/>
    <property type="molecule type" value="Genomic_DNA"/>
</dbReference>
<dbReference type="PRINTS" id="PR00080">
    <property type="entry name" value="SDRFAMILY"/>
</dbReference>
<feature type="compositionally biased region" description="Basic and acidic residues" evidence="4">
    <location>
        <begin position="71"/>
        <end position="81"/>
    </location>
</feature>
<sequence>MHSDEHDQSRRKLIQGAAATLAAGMVLPAFAQSNRSENAPQSTPDPMRAPKTIYPQPPFDKQSQPWPGLARDMEPQPDHGETSYQGSNRLAGRKALITGGDSGIGRAAAIAFAREGADVAIGYLPDEEPDAQAVVELIRKAGRKAVALPGDIRDEAFCHELVKRAVEELGGLDILVNNAGRQNSEQSILDITTEQFDWTLKTNLYALFWITKAAVPHMPAGSSIINTSSVTSYDPPVNLLDYSMTKAGIANFSKGLAKQLIGKGIRVNAVAPGPFWTPLQVSGGQTMEKLKTFGSDTPLGRPGQPAEIAPLYVLLASTEASYVTGQVYGASGGNGNP</sequence>
<dbReference type="InterPro" id="IPR020904">
    <property type="entry name" value="Sc_DH/Rdtase_CS"/>
</dbReference>
<dbReference type="PROSITE" id="PS51318">
    <property type="entry name" value="TAT"/>
    <property type="match status" value="1"/>
</dbReference>
<dbReference type="RefSeq" id="WP_025241489.1">
    <property type="nucleotide sequence ID" value="NZ_CP007441.1"/>
</dbReference>
<evidence type="ECO:0000256" key="4">
    <source>
        <dbReference type="SAM" id="MobiDB-lite"/>
    </source>
</evidence>
<dbReference type="OrthoDB" id="9809287at2"/>
<dbReference type="PANTHER" id="PTHR48107:SF16">
    <property type="entry name" value="NADPH-DEPENDENT ALDEHYDE REDUCTASE 1, CHLOROPLASTIC"/>
    <property type="match status" value="1"/>
</dbReference>
<dbReference type="PRINTS" id="PR00081">
    <property type="entry name" value="GDHRDH"/>
</dbReference>
<name>W8RTB6_STUST</name>
<evidence type="ECO:0000256" key="3">
    <source>
        <dbReference type="ARBA" id="ARBA00067437"/>
    </source>
</evidence>
<dbReference type="KEGG" id="pstt:CH92_09380"/>
<evidence type="ECO:0000313" key="7">
    <source>
        <dbReference type="Proteomes" id="UP000019522"/>
    </source>
</evidence>